<dbReference type="PANTHER" id="PTHR30024:SF47">
    <property type="entry name" value="TAURINE-BINDING PERIPLASMIC PROTEIN"/>
    <property type="match status" value="1"/>
</dbReference>
<dbReference type="RefSeq" id="WP_152203878.1">
    <property type="nucleotide sequence ID" value="NZ_VUKF01000037.1"/>
</dbReference>
<feature type="domain" description="SsuA/THI5-like" evidence="5">
    <location>
        <begin position="58"/>
        <end position="273"/>
    </location>
</feature>
<evidence type="ECO:0000256" key="1">
    <source>
        <dbReference type="ARBA" id="ARBA00004418"/>
    </source>
</evidence>
<evidence type="ECO:0000256" key="2">
    <source>
        <dbReference type="ARBA" id="ARBA00010742"/>
    </source>
</evidence>
<evidence type="ECO:0000313" key="7">
    <source>
        <dbReference type="Proteomes" id="UP000451860"/>
    </source>
</evidence>
<evidence type="ECO:0000256" key="4">
    <source>
        <dbReference type="SAM" id="SignalP"/>
    </source>
</evidence>
<protein>
    <submittedName>
        <fullName evidence="6">PhnD/SsuA/transferrin family substrate-binding protein</fullName>
    </submittedName>
</protein>
<keyword evidence="7" id="KW-1185">Reference proteome</keyword>
<comment type="caution">
    <text evidence="6">The sequence shown here is derived from an EMBL/GenBank/DDBJ whole genome shotgun (WGS) entry which is preliminary data.</text>
</comment>
<dbReference type="InterPro" id="IPR015168">
    <property type="entry name" value="SsuA/THI5"/>
</dbReference>
<dbReference type="EMBL" id="WHJE01000143">
    <property type="protein sequence ID" value="KAE8762625.1"/>
    <property type="molecule type" value="Genomic_DNA"/>
</dbReference>
<comment type="similarity">
    <text evidence="2">Belongs to the bacterial solute-binding protein SsuA/TauA family.</text>
</comment>
<dbReference type="Pfam" id="PF09084">
    <property type="entry name" value="NMT1"/>
    <property type="match status" value="1"/>
</dbReference>
<proteinExistence type="inferred from homology"/>
<comment type="subcellular location">
    <subcellularLocation>
        <location evidence="1">Periplasm</location>
    </subcellularLocation>
</comment>
<feature type="signal peptide" evidence="4">
    <location>
        <begin position="1"/>
        <end position="23"/>
    </location>
</feature>
<dbReference type="Proteomes" id="UP000451860">
    <property type="component" value="Unassembled WGS sequence"/>
</dbReference>
<dbReference type="PANTHER" id="PTHR30024">
    <property type="entry name" value="ALIPHATIC SULFONATES-BINDING PROTEIN-RELATED"/>
    <property type="match status" value="1"/>
</dbReference>
<evidence type="ECO:0000256" key="3">
    <source>
        <dbReference type="ARBA" id="ARBA00022729"/>
    </source>
</evidence>
<dbReference type="SUPFAM" id="SSF53850">
    <property type="entry name" value="Periplasmic binding protein-like II"/>
    <property type="match status" value="1"/>
</dbReference>
<dbReference type="PROSITE" id="PS51257">
    <property type="entry name" value="PROKAR_LIPOPROTEIN"/>
    <property type="match status" value="1"/>
</dbReference>
<evidence type="ECO:0000259" key="5">
    <source>
        <dbReference type="Pfam" id="PF09084"/>
    </source>
</evidence>
<organism evidence="6 7">
    <name type="scientific">Georgenia thermotolerans</name>
    <dbReference type="NCBI Taxonomy" id="527326"/>
    <lineage>
        <taxon>Bacteria</taxon>
        <taxon>Bacillati</taxon>
        <taxon>Actinomycetota</taxon>
        <taxon>Actinomycetes</taxon>
        <taxon>Micrococcales</taxon>
        <taxon>Bogoriellaceae</taxon>
        <taxon>Georgenia</taxon>
    </lineage>
</organism>
<reference evidence="6 7" key="1">
    <citation type="submission" date="2019-10" db="EMBL/GenBank/DDBJ databases">
        <title>Georgenia wutianyii sp. nov. and Georgenia yuyongxinii sp. nov. isolated from plateau pika (Ochotona curzoniae) in the Qinghai-Tibet plateau of China.</title>
        <authorList>
            <person name="Tian Z."/>
        </authorList>
    </citation>
    <scope>NUCLEOTIDE SEQUENCE [LARGE SCALE GENOMIC DNA]</scope>
    <source>
        <strain evidence="6 7">DSM 21501</strain>
    </source>
</reference>
<dbReference type="OrthoDB" id="7808807at2"/>
<keyword evidence="3 4" id="KW-0732">Signal</keyword>
<feature type="chain" id="PRO_5039126398" evidence="4">
    <location>
        <begin position="24"/>
        <end position="329"/>
    </location>
</feature>
<dbReference type="GO" id="GO:0042597">
    <property type="term" value="C:periplasmic space"/>
    <property type="evidence" value="ECO:0007669"/>
    <property type="project" value="UniProtKB-SubCell"/>
</dbReference>
<dbReference type="Gene3D" id="3.40.190.10">
    <property type="entry name" value="Periplasmic binding protein-like II"/>
    <property type="match status" value="2"/>
</dbReference>
<accession>A0A7J5UJP5</accession>
<sequence>MRTRRLPLTLAVAGALMLTAACGGGSGDGASPSAGASGSSAAGEMTPVKVGVLPIVDTAAIWLGKDKGIFEQHGLDVTLEVAQGGAAVVPAVVSGDYQFGFSNVTSLIVAASQGLPLEIVAPGNFSTGDTKADIGAVVSKDASITSPADLAGKTVAVNTLNNIGTVTVSEVVEKAGGDPSTIKFVEMGFPDMPAAISSGQVDAAWVLEPFLTIAKNQGAHVVTSNFAEVDPNMQIAAYFTTKQYAQKEPETTKAFSDAMKESLDYAEAHPDEARAILSSYTEIDPEVQKAMTMPKFSSENNTDSLQQMADLALKYKVIDKKVDTSELLP</sequence>
<name>A0A7J5UJP5_9MICO</name>
<evidence type="ECO:0000313" key="6">
    <source>
        <dbReference type="EMBL" id="KAE8762625.1"/>
    </source>
</evidence>
<gene>
    <name evidence="6" type="ORF">GB883_18370</name>
</gene>
<dbReference type="AlphaFoldDB" id="A0A7J5UJP5"/>